<sequence length="124" mass="14365">MNSSWGSISSSAYNWKFLHQGGELEATSLYDFRNRMYSPTLERWMQNDPIGLILQNNNYYSFELNSPLNETDPLGLASRRASYILDQFGLYIEDINTPNARLHYGSSVFRRNSRRIGHFGIDCN</sequence>
<accession>A0A8E6B4L8</accession>
<dbReference type="InterPro" id="IPR022385">
    <property type="entry name" value="Rhs_assc_core"/>
</dbReference>
<keyword evidence="2" id="KW-1185">Reference proteome</keyword>
<name>A0A8E6B4L8_9BACT</name>
<dbReference type="Gene3D" id="2.180.10.10">
    <property type="entry name" value="RHS repeat-associated core"/>
    <property type="match status" value="1"/>
</dbReference>
<dbReference type="Proteomes" id="UP000676194">
    <property type="component" value="Chromosome"/>
</dbReference>
<dbReference type="AlphaFoldDB" id="A0A8E6B4L8"/>
<dbReference type="NCBIfam" id="TIGR03696">
    <property type="entry name" value="Rhs_assc_core"/>
    <property type="match status" value="1"/>
</dbReference>
<protein>
    <recommendedName>
        <fullName evidence="3">RHS repeat-associated core domain-containing protein</fullName>
    </recommendedName>
</protein>
<evidence type="ECO:0000313" key="2">
    <source>
        <dbReference type="Proteomes" id="UP000676194"/>
    </source>
</evidence>
<evidence type="ECO:0008006" key="3">
    <source>
        <dbReference type="Google" id="ProtNLM"/>
    </source>
</evidence>
<dbReference type="RefSeq" id="WP_213495785.1">
    <property type="nucleotide sequence ID" value="NZ_CP074694.1"/>
</dbReference>
<dbReference type="EMBL" id="CP074694">
    <property type="protein sequence ID" value="QVL31666.1"/>
    <property type="molecule type" value="Genomic_DNA"/>
</dbReference>
<reference evidence="1" key="1">
    <citation type="submission" date="2021-05" db="EMBL/GenBank/DDBJ databases">
        <title>Complete genome sequence of the cellulolytic planctomycete Telmatocola sphagniphila SP2T and characterization of the first cellulase from planctomycetes.</title>
        <authorList>
            <person name="Rakitin A.L."/>
            <person name="Beletsky A.V."/>
            <person name="Naumoff D.G."/>
            <person name="Kulichevskaya I.S."/>
            <person name="Mardanov A.V."/>
            <person name="Ravin N.V."/>
            <person name="Dedysh S.N."/>
        </authorList>
    </citation>
    <scope>NUCLEOTIDE SEQUENCE</scope>
    <source>
        <strain evidence="1">SP2T</strain>
    </source>
</reference>
<evidence type="ECO:0000313" key="1">
    <source>
        <dbReference type="EMBL" id="QVL31666.1"/>
    </source>
</evidence>
<gene>
    <name evidence="1" type="ORF">KIH39_22920</name>
</gene>
<proteinExistence type="predicted"/>
<dbReference type="KEGG" id="tsph:KIH39_22920"/>
<organism evidence="1 2">
    <name type="scientific">Telmatocola sphagniphila</name>
    <dbReference type="NCBI Taxonomy" id="1123043"/>
    <lineage>
        <taxon>Bacteria</taxon>
        <taxon>Pseudomonadati</taxon>
        <taxon>Planctomycetota</taxon>
        <taxon>Planctomycetia</taxon>
        <taxon>Gemmatales</taxon>
        <taxon>Gemmataceae</taxon>
    </lineage>
</organism>